<dbReference type="Gene3D" id="2.60.120.40">
    <property type="match status" value="1"/>
</dbReference>
<accession>A0ABX7XDE4</accession>
<name>A0ABX7XDE4_9FLAO</name>
<evidence type="ECO:0000313" key="1">
    <source>
        <dbReference type="EMBL" id="QTV05939.1"/>
    </source>
</evidence>
<protein>
    <recommendedName>
        <fullName evidence="3">C1q domain-containing protein</fullName>
    </recommendedName>
</protein>
<evidence type="ECO:0008006" key="3">
    <source>
        <dbReference type="Google" id="ProtNLM"/>
    </source>
</evidence>
<dbReference type="EMBL" id="CP072842">
    <property type="protein sequence ID" value="QTV05939.1"/>
    <property type="molecule type" value="Genomic_DNA"/>
</dbReference>
<reference evidence="2" key="2">
    <citation type="submission" date="2021-04" db="EMBL/GenBank/DDBJ databases">
        <title>Taxonomy of Flavobacteriaceae bacterium ZY171143.</title>
        <authorList>
            <person name="Li F."/>
        </authorList>
    </citation>
    <scope>NUCLEOTIDE SEQUENCE [LARGE SCALE GENOMIC DNA]</scope>
    <source>
        <strain evidence="2">ZY171143</strain>
    </source>
</reference>
<dbReference type="SUPFAM" id="SSF49842">
    <property type="entry name" value="TNF-like"/>
    <property type="match status" value="1"/>
</dbReference>
<gene>
    <name evidence="1" type="ORF">J9309_00895</name>
</gene>
<reference evidence="1 2" key="1">
    <citation type="journal article" date="2021" name="Int. J. Syst. Evol. Microbiol.">
        <title>Faecalibacter bovis sp. nov., isolated from cow faeces.</title>
        <authorList>
            <person name="Li F."/>
            <person name="Zhao W."/>
            <person name="Hong Q."/>
            <person name="Shao Q."/>
            <person name="Song J."/>
            <person name="Yang S."/>
        </authorList>
    </citation>
    <scope>NUCLEOTIDE SEQUENCE [LARGE SCALE GENOMIC DNA]</scope>
    <source>
        <strain evidence="1 2">ZY171143</strain>
    </source>
</reference>
<proteinExistence type="predicted"/>
<sequence>MTKYIYAILVIMPFLGYSQVGIMELNPKATLHINASKNINYADGVIFPQLSLAELTSKGNNLYNTNHTGAIIYIHDISGGNRLSQRENIASIGYYFFDGTLWQKINIEDKNLYEDDYHLTSNRTLNLDGKKLAFENVTGNPIANQFSIGGNLFSVDTNANKVGIGTLTPNARLDIRTLPTSTTDPGEGEIGIGTAYDTSASAAGAGAIRYNTIAGGILQYSNGIDWYTLKGDISKATVVATKTTSMSIPEAIDLKILDWSETVDNQNLFNPAKGTFTAPRTGNYLISFSYGFDSGNYNDDRIEAQLQSSRGNINYKKSVIGFPGVTNDVIGTANITFVMRLNAGETINPAVYHNSSTKTITTAAGYNNFSVVEL</sequence>
<dbReference type="InterPro" id="IPR008983">
    <property type="entry name" value="Tumour_necrosis_fac-like_dom"/>
</dbReference>
<dbReference type="Proteomes" id="UP000672011">
    <property type="component" value="Chromosome"/>
</dbReference>
<keyword evidence="2" id="KW-1185">Reference proteome</keyword>
<evidence type="ECO:0000313" key="2">
    <source>
        <dbReference type="Proteomes" id="UP000672011"/>
    </source>
</evidence>
<dbReference type="RefSeq" id="WP_230476581.1">
    <property type="nucleotide sequence ID" value="NZ_CP072842.1"/>
</dbReference>
<organism evidence="1 2">
    <name type="scientific">Faecalibacter bovis</name>
    <dbReference type="NCBI Taxonomy" id="2898187"/>
    <lineage>
        <taxon>Bacteria</taxon>
        <taxon>Pseudomonadati</taxon>
        <taxon>Bacteroidota</taxon>
        <taxon>Flavobacteriia</taxon>
        <taxon>Flavobacteriales</taxon>
        <taxon>Weeksellaceae</taxon>
        <taxon>Faecalibacter</taxon>
    </lineage>
</organism>